<dbReference type="PANTHER" id="PTHR34368">
    <property type="entry name" value="OS01G0962200 PROTEIN"/>
    <property type="match status" value="1"/>
</dbReference>
<feature type="transmembrane region" description="Helical" evidence="1">
    <location>
        <begin position="168"/>
        <end position="189"/>
    </location>
</feature>
<protein>
    <recommendedName>
        <fullName evidence="4">Ceramidase</fullName>
    </recommendedName>
</protein>
<evidence type="ECO:0008006" key="4">
    <source>
        <dbReference type="Google" id="ProtNLM"/>
    </source>
</evidence>
<keyword evidence="3" id="KW-1185">Reference proteome</keyword>
<dbReference type="EMBL" id="JAINDJ010000002">
    <property type="protein sequence ID" value="KAG9455672.1"/>
    <property type="molecule type" value="Genomic_DNA"/>
</dbReference>
<feature type="transmembrane region" description="Helical" evidence="1">
    <location>
        <begin position="87"/>
        <end position="109"/>
    </location>
</feature>
<gene>
    <name evidence="2" type="ORF">H6P81_000180</name>
</gene>
<keyword evidence="1" id="KW-0472">Membrane</keyword>
<name>A0AAV7F7B3_ARIFI</name>
<feature type="transmembrane region" description="Helical" evidence="1">
    <location>
        <begin position="53"/>
        <end position="75"/>
    </location>
</feature>
<organism evidence="2 3">
    <name type="scientific">Aristolochia fimbriata</name>
    <name type="common">White veined hardy Dutchman's pipe vine</name>
    <dbReference type="NCBI Taxonomy" id="158543"/>
    <lineage>
        <taxon>Eukaryota</taxon>
        <taxon>Viridiplantae</taxon>
        <taxon>Streptophyta</taxon>
        <taxon>Embryophyta</taxon>
        <taxon>Tracheophyta</taxon>
        <taxon>Spermatophyta</taxon>
        <taxon>Magnoliopsida</taxon>
        <taxon>Magnoliidae</taxon>
        <taxon>Piperales</taxon>
        <taxon>Aristolochiaceae</taxon>
        <taxon>Aristolochia</taxon>
    </lineage>
</organism>
<dbReference type="AlphaFoldDB" id="A0AAV7F7B3"/>
<feature type="transmembrane region" description="Helical" evidence="1">
    <location>
        <begin position="12"/>
        <end position="32"/>
    </location>
</feature>
<dbReference type="Proteomes" id="UP000825729">
    <property type="component" value="Unassembled WGS sequence"/>
</dbReference>
<keyword evidence="1" id="KW-0812">Transmembrane</keyword>
<sequence length="265" mass="30581">MVVFYDLRNQRARFWGGIVLLWLCFMVTTPRIPPSANHHLFADMRNFFGVPNTLNVITNFPFLVVGIVGLVLTLHGNYLGISLRGEIWGWILFYAGITATAFGSAYYHLKPDDTRILWDQLPMMIAITSLFSCSIIERVNEKIGVTCLLSLLIIVLMSITYERAFNDLRICMMVHLIPCVAIPAMALLFPPKYTLSRYWFWASGFYFLAKLESLADKKIYRVNRYMISGHSLEHLCLVMVPIMLTVMLWFRNIKITRLGEVEQRP</sequence>
<evidence type="ECO:0000256" key="1">
    <source>
        <dbReference type="SAM" id="Phobius"/>
    </source>
</evidence>
<accession>A0AAV7F7B3</accession>
<comment type="caution">
    <text evidence="2">The sequence shown here is derived from an EMBL/GenBank/DDBJ whole genome shotgun (WGS) entry which is preliminary data.</text>
</comment>
<evidence type="ECO:0000313" key="2">
    <source>
        <dbReference type="EMBL" id="KAG9455672.1"/>
    </source>
</evidence>
<proteinExistence type="predicted"/>
<keyword evidence="1" id="KW-1133">Transmembrane helix</keyword>
<feature type="transmembrane region" description="Helical" evidence="1">
    <location>
        <begin position="232"/>
        <end position="250"/>
    </location>
</feature>
<feature type="transmembrane region" description="Helical" evidence="1">
    <location>
        <begin position="143"/>
        <end position="161"/>
    </location>
</feature>
<reference evidence="2 3" key="1">
    <citation type="submission" date="2021-07" db="EMBL/GenBank/DDBJ databases">
        <title>The Aristolochia fimbriata genome: insights into angiosperm evolution, floral development and chemical biosynthesis.</title>
        <authorList>
            <person name="Jiao Y."/>
        </authorList>
    </citation>
    <scope>NUCLEOTIDE SEQUENCE [LARGE SCALE GENOMIC DNA]</scope>
    <source>
        <strain evidence="2">IBCAS-2021</strain>
        <tissue evidence="2">Leaf</tissue>
    </source>
</reference>
<dbReference type="PANTHER" id="PTHR34368:SF2">
    <property type="entry name" value="ALKALINE PHYTOCERAMIDASE (APHC)"/>
    <property type="match status" value="1"/>
</dbReference>
<evidence type="ECO:0000313" key="3">
    <source>
        <dbReference type="Proteomes" id="UP000825729"/>
    </source>
</evidence>
<feature type="transmembrane region" description="Helical" evidence="1">
    <location>
        <begin position="121"/>
        <end position="137"/>
    </location>
</feature>